<gene>
    <name evidence="3" type="ORF">DFO70_10753</name>
</gene>
<organism evidence="3 4">
    <name type="scientific">Cytobacillus firmus</name>
    <name type="common">Bacillus firmus</name>
    <dbReference type="NCBI Taxonomy" id="1399"/>
    <lineage>
        <taxon>Bacteria</taxon>
        <taxon>Bacillati</taxon>
        <taxon>Bacillota</taxon>
        <taxon>Bacilli</taxon>
        <taxon>Bacillales</taxon>
        <taxon>Bacillaceae</taxon>
        <taxon>Cytobacillus</taxon>
    </lineage>
</organism>
<evidence type="ECO:0000313" key="3">
    <source>
        <dbReference type="EMBL" id="RBP92125.1"/>
    </source>
</evidence>
<reference evidence="3 4" key="1">
    <citation type="submission" date="2018-06" db="EMBL/GenBank/DDBJ databases">
        <title>Freshwater and sediment microbial communities from various areas in North America, analyzing microbe dynamics in response to fracking.</title>
        <authorList>
            <person name="Lamendella R."/>
        </authorList>
    </citation>
    <scope>NUCLEOTIDE SEQUENCE [LARGE SCALE GENOMIC DNA]</scope>
    <source>
        <strain evidence="3 4">14_TX</strain>
    </source>
</reference>
<protein>
    <recommendedName>
        <fullName evidence="2">Membrane protein NfeD2 N-terminal transmembrane domain-containing protein</fullName>
    </recommendedName>
</protein>
<accession>A0A366JUQ8</accession>
<dbReference type="InterPro" id="IPR058653">
    <property type="entry name" value="NfeD2_TM"/>
</dbReference>
<keyword evidence="1" id="KW-1133">Transmembrane helix</keyword>
<sequence length="179" mass="19535">MDRVHVMELFGFPIHTIYLFTLVFSGILIILYVFFGDIADGIAEGSFLNPVLILAFITFLSAAGYIFEMTTSLNSVVILLIGAGIAGLLDIMLNIFVLIPLSTAEESLVYTDESLRGRLGTVLIPIPENGFGEVLIENISGRISKPALSYENTFIAEGSNVLIVEVENGVIKVIDYKEL</sequence>
<dbReference type="Proteomes" id="UP000252731">
    <property type="component" value="Unassembled WGS sequence"/>
</dbReference>
<evidence type="ECO:0000313" key="4">
    <source>
        <dbReference type="Proteomes" id="UP000252731"/>
    </source>
</evidence>
<feature type="transmembrane region" description="Helical" evidence="1">
    <location>
        <begin position="12"/>
        <end position="35"/>
    </location>
</feature>
<evidence type="ECO:0000259" key="2">
    <source>
        <dbReference type="Pfam" id="PF25842"/>
    </source>
</evidence>
<dbReference type="Gene3D" id="2.40.50.140">
    <property type="entry name" value="Nucleic acid-binding proteins"/>
    <property type="match status" value="1"/>
</dbReference>
<proteinExistence type="predicted"/>
<feature type="domain" description="Membrane protein NfeD2 N-terminal transmembrane" evidence="2">
    <location>
        <begin position="7"/>
        <end position="106"/>
    </location>
</feature>
<keyword evidence="1" id="KW-0472">Membrane</keyword>
<comment type="caution">
    <text evidence="3">The sequence shown here is derived from an EMBL/GenBank/DDBJ whole genome shotgun (WGS) entry which is preliminary data.</text>
</comment>
<dbReference type="STRING" id="1399.VL14_07250"/>
<feature type="transmembrane region" description="Helical" evidence="1">
    <location>
        <begin position="47"/>
        <end position="67"/>
    </location>
</feature>
<name>A0A366JUQ8_CYTFI</name>
<dbReference type="InterPro" id="IPR012340">
    <property type="entry name" value="NA-bd_OB-fold"/>
</dbReference>
<evidence type="ECO:0000256" key="1">
    <source>
        <dbReference type="SAM" id="Phobius"/>
    </source>
</evidence>
<dbReference type="EMBL" id="QNSF01000007">
    <property type="protein sequence ID" value="RBP92125.1"/>
    <property type="molecule type" value="Genomic_DNA"/>
</dbReference>
<dbReference type="AlphaFoldDB" id="A0A366JUQ8"/>
<keyword evidence="4" id="KW-1185">Reference proteome</keyword>
<feature type="transmembrane region" description="Helical" evidence="1">
    <location>
        <begin position="73"/>
        <end position="99"/>
    </location>
</feature>
<keyword evidence="1" id="KW-0812">Transmembrane</keyword>
<dbReference type="Pfam" id="PF25842">
    <property type="entry name" value="NfeD_TM"/>
    <property type="match status" value="1"/>
</dbReference>